<keyword evidence="3" id="KW-1185">Reference proteome</keyword>
<comment type="caution">
    <text evidence="2">The sequence shown here is derived from an EMBL/GenBank/DDBJ whole genome shotgun (WGS) entry which is preliminary data.</text>
</comment>
<sequence length="160" mass="17620">MVGLKGRGHGHRARGFTYLALLLAVALAGVALLVGTEVWVTNARRAQARQLDWVARQYVQALRSYRQAAPVERYPSTLADLLEDRRFEPPRRHLRQLYPNPFTGRADWEPLLGGDGRLRGLRGLRARIPGAADGVEPQWVLITADPAPPAAAAPPAHSPR</sequence>
<keyword evidence="1" id="KW-1133">Transmembrane helix</keyword>
<keyword evidence="1" id="KW-0812">Transmembrane</keyword>
<feature type="transmembrane region" description="Helical" evidence="1">
    <location>
        <begin position="16"/>
        <end position="40"/>
    </location>
</feature>
<protein>
    <submittedName>
        <fullName evidence="2">Type II secretion system protein</fullName>
    </submittedName>
</protein>
<dbReference type="Proteomes" id="UP000737171">
    <property type="component" value="Unassembled WGS sequence"/>
</dbReference>
<evidence type="ECO:0000256" key="1">
    <source>
        <dbReference type="SAM" id="Phobius"/>
    </source>
</evidence>
<evidence type="ECO:0000313" key="2">
    <source>
        <dbReference type="EMBL" id="NRF68884.1"/>
    </source>
</evidence>
<dbReference type="RefSeq" id="WP_173125018.1">
    <property type="nucleotide sequence ID" value="NZ_JABRWJ010000005.1"/>
</dbReference>
<keyword evidence="1" id="KW-0472">Membrane</keyword>
<proteinExistence type="predicted"/>
<gene>
    <name evidence="2" type="ORF">HLB44_17975</name>
</gene>
<accession>A0ABX2EJR6</accession>
<dbReference type="EMBL" id="JABRWJ010000005">
    <property type="protein sequence ID" value="NRF68884.1"/>
    <property type="molecule type" value="Genomic_DNA"/>
</dbReference>
<evidence type="ECO:0000313" key="3">
    <source>
        <dbReference type="Proteomes" id="UP000737171"/>
    </source>
</evidence>
<organism evidence="2 3">
    <name type="scientific">Pseudaquabacterium terrae</name>
    <dbReference type="NCBI Taxonomy" id="2732868"/>
    <lineage>
        <taxon>Bacteria</taxon>
        <taxon>Pseudomonadati</taxon>
        <taxon>Pseudomonadota</taxon>
        <taxon>Betaproteobacteria</taxon>
        <taxon>Burkholderiales</taxon>
        <taxon>Sphaerotilaceae</taxon>
        <taxon>Pseudaquabacterium</taxon>
    </lineage>
</organism>
<name>A0ABX2EJR6_9BURK</name>
<reference evidence="2 3" key="1">
    <citation type="submission" date="2020-05" db="EMBL/GenBank/DDBJ databases">
        <title>Aquincola sp. isolate from soil.</title>
        <authorList>
            <person name="Han J."/>
            <person name="Kim D.-U."/>
        </authorList>
    </citation>
    <scope>NUCLEOTIDE SEQUENCE [LARGE SCALE GENOMIC DNA]</scope>
    <source>
        <strain evidence="2 3">S2</strain>
    </source>
</reference>